<proteinExistence type="predicted"/>
<feature type="domain" description="Glutathione S-transferase UstS-like C-terminal" evidence="1">
    <location>
        <begin position="114"/>
        <end position="235"/>
    </location>
</feature>
<dbReference type="InterPro" id="IPR054416">
    <property type="entry name" value="GST_UstS-like_C"/>
</dbReference>
<dbReference type="InParanoid" id="A0A177D151"/>
<dbReference type="Gene3D" id="1.20.1050.10">
    <property type="match status" value="1"/>
</dbReference>
<accession>A0A177D151</accession>
<dbReference type="Proteomes" id="UP000077069">
    <property type="component" value="Unassembled WGS sequence"/>
</dbReference>
<keyword evidence="3" id="KW-1185">Reference proteome</keyword>
<dbReference type="Pfam" id="PF22041">
    <property type="entry name" value="GST_C_7"/>
    <property type="match status" value="1"/>
</dbReference>
<dbReference type="GeneID" id="28760897"/>
<gene>
    <name evidence="2" type="ORF">CC84DRAFT_1160113</name>
</gene>
<name>A0A177D151_9PLEO</name>
<dbReference type="SUPFAM" id="SSF47616">
    <property type="entry name" value="GST C-terminal domain-like"/>
    <property type="match status" value="1"/>
</dbReference>
<evidence type="ECO:0000259" key="1">
    <source>
        <dbReference type="Pfam" id="PF22041"/>
    </source>
</evidence>
<evidence type="ECO:0000313" key="3">
    <source>
        <dbReference type="Proteomes" id="UP000077069"/>
    </source>
</evidence>
<dbReference type="InterPro" id="IPR036282">
    <property type="entry name" value="Glutathione-S-Trfase_C_sf"/>
</dbReference>
<organism evidence="2 3">
    <name type="scientific">Paraphaeosphaeria sporulosa</name>
    <dbReference type="NCBI Taxonomy" id="1460663"/>
    <lineage>
        <taxon>Eukaryota</taxon>
        <taxon>Fungi</taxon>
        <taxon>Dikarya</taxon>
        <taxon>Ascomycota</taxon>
        <taxon>Pezizomycotina</taxon>
        <taxon>Dothideomycetes</taxon>
        <taxon>Pleosporomycetidae</taxon>
        <taxon>Pleosporales</taxon>
        <taxon>Massarineae</taxon>
        <taxon>Didymosphaeriaceae</taxon>
        <taxon>Paraphaeosphaeria</taxon>
    </lineage>
</organism>
<dbReference type="RefSeq" id="XP_018043225.1">
    <property type="nucleotide sequence ID" value="XM_018177411.1"/>
</dbReference>
<dbReference type="AlphaFoldDB" id="A0A177D151"/>
<evidence type="ECO:0000313" key="2">
    <source>
        <dbReference type="EMBL" id="OAG12860.1"/>
    </source>
</evidence>
<sequence length="240" mass="27175">MSSQVILYDLPSKQGTSWSLNPWKPRMILNYKSISYTTQWVEYPDLAPTLSSLGIPPNPPHRNPVPYSSPAIKHHNSTLEMDSWVIAHTLEKLHPTPSLNIDDPVNTQVRDLVTALSNPIRPFVIPKVPAILSPRSASYFLETREVRFGKPLSRVLAEDATEKCWEEADEAAAEIGKLLRKDASGPFFLGARVSYADFIFVAYLKFLETVDREVFERVVGLDEGFKGVYEACKEWLKRDN</sequence>
<reference evidence="2 3" key="1">
    <citation type="submission" date="2016-05" db="EMBL/GenBank/DDBJ databases">
        <title>Comparative analysis of secretome profiles of manganese(II)-oxidizing ascomycete fungi.</title>
        <authorList>
            <consortium name="DOE Joint Genome Institute"/>
            <person name="Zeiner C.A."/>
            <person name="Purvine S.O."/>
            <person name="Zink E.M."/>
            <person name="Wu S."/>
            <person name="Pasa-Tolic L."/>
            <person name="Chaput D.L."/>
            <person name="Haridas S."/>
            <person name="Grigoriev I.V."/>
            <person name="Santelli C.M."/>
            <person name="Hansel C.M."/>
        </authorList>
    </citation>
    <scope>NUCLEOTIDE SEQUENCE [LARGE SCALE GENOMIC DNA]</scope>
    <source>
        <strain evidence="2 3">AP3s5-JAC2a</strain>
    </source>
</reference>
<dbReference type="STRING" id="1460663.A0A177D151"/>
<dbReference type="EMBL" id="KV441548">
    <property type="protein sequence ID" value="OAG12860.1"/>
    <property type="molecule type" value="Genomic_DNA"/>
</dbReference>
<dbReference type="Gene3D" id="3.40.30.10">
    <property type="entry name" value="Glutaredoxin"/>
    <property type="match status" value="1"/>
</dbReference>
<protein>
    <recommendedName>
        <fullName evidence="1">Glutathione S-transferase UstS-like C-terminal domain-containing protein</fullName>
    </recommendedName>
</protein>
<dbReference type="OrthoDB" id="4951845at2759"/>